<protein>
    <submittedName>
        <fullName evidence="1">Uncharacterized protein</fullName>
    </submittedName>
</protein>
<proteinExistence type="predicted"/>
<organism evidence="1 2">
    <name type="scientific">Ogataea polymorpha</name>
    <dbReference type="NCBI Taxonomy" id="460523"/>
    <lineage>
        <taxon>Eukaryota</taxon>
        <taxon>Fungi</taxon>
        <taxon>Dikarya</taxon>
        <taxon>Ascomycota</taxon>
        <taxon>Saccharomycotina</taxon>
        <taxon>Pichiomycetes</taxon>
        <taxon>Pichiales</taxon>
        <taxon>Pichiaceae</taxon>
        <taxon>Ogataea</taxon>
    </lineage>
</organism>
<keyword evidence="2" id="KW-1185">Reference proteome</keyword>
<reference evidence="1" key="2">
    <citation type="submission" date="2021-01" db="EMBL/GenBank/DDBJ databases">
        <authorList>
            <person name="Schikora-Tamarit M.A."/>
        </authorList>
    </citation>
    <scope>NUCLEOTIDE SEQUENCE</scope>
    <source>
        <strain evidence="1">NCAIM Y.01608</strain>
    </source>
</reference>
<evidence type="ECO:0000313" key="2">
    <source>
        <dbReference type="Proteomes" id="UP000788993"/>
    </source>
</evidence>
<name>A0A9P8T8U2_9ASCO</name>
<sequence>MSNTWSTALTRLSWKSWPESPKYLLDQSRRLETEEEVKLFAEDSSESKESLMALNAEVFNGFSSLATKDSMLFESEGL</sequence>
<gene>
    <name evidence="1" type="ORF">OGATHE_002402</name>
</gene>
<reference evidence="1" key="1">
    <citation type="journal article" date="2021" name="Open Biol.">
        <title>Shared evolutionary footprints suggest mitochondrial oxidative damage underlies multiple complex I losses in fungi.</title>
        <authorList>
            <person name="Schikora-Tamarit M.A."/>
            <person name="Marcet-Houben M."/>
            <person name="Nosek J."/>
            <person name="Gabaldon T."/>
        </authorList>
    </citation>
    <scope>NUCLEOTIDE SEQUENCE</scope>
    <source>
        <strain evidence="1">NCAIM Y.01608</strain>
    </source>
</reference>
<dbReference type="EMBL" id="JAEUBD010000983">
    <property type="protein sequence ID" value="KAH3669590.1"/>
    <property type="molecule type" value="Genomic_DNA"/>
</dbReference>
<dbReference type="AlphaFoldDB" id="A0A9P8T8U2"/>
<dbReference type="Proteomes" id="UP000788993">
    <property type="component" value="Unassembled WGS sequence"/>
</dbReference>
<comment type="caution">
    <text evidence="1">The sequence shown here is derived from an EMBL/GenBank/DDBJ whole genome shotgun (WGS) entry which is preliminary data.</text>
</comment>
<evidence type="ECO:0000313" key="1">
    <source>
        <dbReference type="EMBL" id="KAH3669590.1"/>
    </source>
</evidence>
<accession>A0A9P8T8U2</accession>